<name>Q2K7N4_RHIEC</name>
<feature type="transmembrane region" description="Helical" evidence="1">
    <location>
        <begin position="142"/>
        <end position="161"/>
    </location>
</feature>
<evidence type="ECO:0000313" key="3">
    <source>
        <dbReference type="Proteomes" id="UP000001936"/>
    </source>
</evidence>
<sequence length="221" mass="24829">MHRAHEFFVNRRAGGLRHRWIAIYRRSGILTHESGSIDNGHRKQAMNNFSNFVHHHFDKPADELGDTEKRVLAKAHERKIISTDVNAAFSAEASFGERIADSIARVGGSWSFILGFLAFLVVWTIINTIVLASGAFDPYPFVFLNLILSMLAAIQAPIIMMSQNRQAERDRFAAAKDYEVNLKAELEVLSLHQKIDMRVLTELTALREDVARLSAALAAKT</sequence>
<feature type="transmembrane region" description="Helical" evidence="1">
    <location>
        <begin position="112"/>
        <end position="136"/>
    </location>
</feature>
<dbReference type="PANTHER" id="PTHR41386">
    <property type="entry name" value="INTEGRAL MEMBRANE PROTEIN-RELATED"/>
    <property type="match status" value="1"/>
</dbReference>
<reference evidence="2 3" key="1">
    <citation type="journal article" date="2006" name="Proc. Natl. Acad. Sci. U.S.A.">
        <title>The partitioned Rhizobium etli genome: genetic and metabolic redundancy in seven interacting replicons.</title>
        <authorList>
            <person name="Gonzalez V."/>
            <person name="Santamaria R.I."/>
            <person name="Bustos P."/>
            <person name="Hernandez-Gonzalez I."/>
            <person name="Medrano-Soto A."/>
            <person name="Moreno-Hagelsieb G."/>
            <person name="Janga S.C."/>
            <person name="Ramirez M.A."/>
            <person name="Jimenez-Jacinto V."/>
            <person name="Collado-Vides J."/>
            <person name="Davila G."/>
        </authorList>
    </citation>
    <scope>NUCLEOTIDE SEQUENCE [LARGE SCALE GENOMIC DNA]</scope>
    <source>
        <strain evidence="3">ATCC 51251 / DSM 11541 / JCM 21823 / NBRC 15573 / CFN 42</strain>
    </source>
</reference>
<dbReference type="InterPro" id="IPR010406">
    <property type="entry name" value="DUF1003"/>
</dbReference>
<organism evidence="2 3">
    <name type="scientific">Rhizobium etli (strain ATCC 51251 / DSM 11541 / JCM 21823 / NBRC 15573 / CFN 42)</name>
    <dbReference type="NCBI Taxonomy" id="347834"/>
    <lineage>
        <taxon>Bacteria</taxon>
        <taxon>Pseudomonadati</taxon>
        <taxon>Pseudomonadota</taxon>
        <taxon>Alphaproteobacteria</taxon>
        <taxon>Hyphomicrobiales</taxon>
        <taxon>Rhizobiaceae</taxon>
        <taxon>Rhizobium/Agrobacterium group</taxon>
        <taxon>Rhizobium</taxon>
    </lineage>
</organism>
<dbReference type="PANTHER" id="PTHR41386:SF1">
    <property type="entry name" value="MEMBRANE PROTEIN"/>
    <property type="match status" value="1"/>
</dbReference>
<keyword evidence="1" id="KW-0472">Membrane</keyword>
<keyword evidence="1" id="KW-1133">Transmembrane helix</keyword>
<dbReference type="Proteomes" id="UP000001936">
    <property type="component" value="Chromosome"/>
</dbReference>
<dbReference type="KEGG" id="ret:RHE_CH02372"/>
<accession>Q2K7N4</accession>
<protein>
    <submittedName>
        <fullName evidence="2">Hypothetical conserved membrane protein</fullName>
    </submittedName>
</protein>
<gene>
    <name evidence="2" type="ordered locus">RHE_CH02372</name>
</gene>
<proteinExistence type="predicted"/>
<dbReference type="EMBL" id="CP000133">
    <property type="protein sequence ID" value="ABC91152.1"/>
    <property type="molecule type" value="Genomic_DNA"/>
</dbReference>
<dbReference type="AlphaFoldDB" id="Q2K7N4"/>
<evidence type="ECO:0000256" key="1">
    <source>
        <dbReference type="SAM" id="Phobius"/>
    </source>
</evidence>
<dbReference type="HOGENOM" id="CLU_077948_2_0_5"/>
<evidence type="ECO:0000313" key="2">
    <source>
        <dbReference type="EMBL" id="ABC91152.1"/>
    </source>
</evidence>
<keyword evidence="1" id="KW-0812">Transmembrane</keyword>
<keyword evidence="3" id="KW-1185">Reference proteome</keyword>
<dbReference type="Pfam" id="PF06210">
    <property type="entry name" value="DUF1003"/>
    <property type="match status" value="1"/>
</dbReference>
<dbReference type="eggNOG" id="COG4420">
    <property type="taxonomic scope" value="Bacteria"/>
</dbReference>